<evidence type="ECO:0000256" key="8">
    <source>
        <dbReference type="ARBA" id="ARBA00023157"/>
    </source>
</evidence>
<comment type="caution">
    <text evidence="18">The sequence shown here is derived from an EMBL/GenBank/DDBJ whole genome shotgun (WGS) entry which is preliminary data.</text>
</comment>
<dbReference type="EMBL" id="CAMAPE010000019">
    <property type="protein sequence ID" value="CAH9087296.1"/>
    <property type="molecule type" value="Genomic_DNA"/>
</dbReference>
<evidence type="ECO:0000256" key="4">
    <source>
        <dbReference type="ARBA" id="ARBA00022523"/>
    </source>
</evidence>
<gene>
    <name evidence="18" type="ORF">CEURO_LOCUS10001</name>
</gene>
<dbReference type="InterPro" id="IPR001929">
    <property type="entry name" value="Germin"/>
</dbReference>
<dbReference type="AlphaFoldDB" id="A0A9P1E8F5"/>
<feature type="binding site" evidence="14">
    <location>
        <position position="112"/>
    </location>
    <ligand>
        <name>Mn(2+)</name>
        <dbReference type="ChEBI" id="CHEBI:29035"/>
    </ligand>
</feature>
<dbReference type="GO" id="GO:0048046">
    <property type="term" value="C:apoplast"/>
    <property type="evidence" value="ECO:0007669"/>
    <property type="project" value="UniProtKB-SubCell"/>
</dbReference>
<keyword evidence="7 16" id="KW-0732">Signal</keyword>
<evidence type="ECO:0000256" key="2">
    <source>
        <dbReference type="ARBA" id="ARBA00004271"/>
    </source>
</evidence>
<evidence type="ECO:0000256" key="7">
    <source>
        <dbReference type="ARBA" id="ARBA00022729"/>
    </source>
</evidence>
<dbReference type="Gene3D" id="2.60.120.10">
    <property type="entry name" value="Jelly Rolls"/>
    <property type="match status" value="1"/>
</dbReference>
<feature type="binding site" evidence="14">
    <location>
        <position position="110"/>
    </location>
    <ligand>
        <name>Mn(2+)</name>
        <dbReference type="ChEBI" id="CHEBI:29035"/>
    </ligand>
</feature>
<feature type="domain" description="Cupin type-1" evidence="17">
    <location>
        <begin position="61"/>
        <end position="216"/>
    </location>
</feature>
<accession>A0A9P1E8F5</accession>
<comment type="subunit">
    <text evidence="12">Monomer. In the absence of manganese, it forms tetrameric and pentameric forms which show superoxide dismutase activity.</text>
</comment>
<evidence type="ECO:0000256" key="12">
    <source>
        <dbReference type="ARBA" id="ARBA00064720"/>
    </source>
</evidence>
<evidence type="ECO:0000256" key="11">
    <source>
        <dbReference type="ARBA" id="ARBA00058969"/>
    </source>
</evidence>
<dbReference type="GO" id="GO:0010497">
    <property type="term" value="P:plasmodesmata-mediated intercellular transport"/>
    <property type="evidence" value="ECO:0007669"/>
    <property type="project" value="UniProtKB-ARBA"/>
</dbReference>
<dbReference type="FunFam" id="2.60.120.10:FF:000025">
    <property type="entry name" value="germin-like protein subfamily 2 member 1"/>
    <property type="match status" value="1"/>
</dbReference>
<evidence type="ECO:0000256" key="9">
    <source>
        <dbReference type="ARBA" id="ARBA00023211"/>
    </source>
</evidence>
<feature type="disulfide bond" evidence="15">
    <location>
        <begin position="32"/>
        <end position="47"/>
    </location>
</feature>
<evidence type="ECO:0000256" key="16">
    <source>
        <dbReference type="RuleBase" id="RU366015"/>
    </source>
</evidence>
<evidence type="ECO:0000256" key="10">
    <source>
        <dbReference type="ARBA" id="ARBA00049204"/>
    </source>
</evidence>
<protein>
    <recommendedName>
        <fullName evidence="16">Germin-like protein</fullName>
    </recommendedName>
</protein>
<dbReference type="Proteomes" id="UP001152484">
    <property type="component" value="Unassembled WGS sequence"/>
</dbReference>
<feature type="signal peptide" evidence="16">
    <location>
        <begin position="1"/>
        <end position="22"/>
    </location>
</feature>
<feature type="binding site" evidence="13">
    <location>
        <position position="117"/>
    </location>
    <ligand>
        <name>oxalate</name>
        <dbReference type="ChEBI" id="CHEBI:30623"/>
    </ligand>
</feature>
<evidence type="ECO:0000256" key="13">
    <source>
        <dbReference type="PIRSR" id="PIRSR601929-1"/>
    </source>
</evidence>
<keyword evidence="9 13" id="KW-0464">Manganese</keyword>
<proteinExistence type="inferred from homology"/>
<dbReference type="GO" id="GO:0009506">
    <property type="term" value="C:plasmodesma"/>
    <property type="evidence" value="ECO:0007669"/>
    <property type="project" value="UniProtKB-ARBA"/>
</dbReference>
<feature type="chain" id="PRO_5040539124" description="Germin-like protein" evidence="16">
    <location>
        <begin position="23"/>
        <end position="222"/>
    </location>
</feature>
<sequence>MDSHLTTTFVFFVAFAFSFAYAYDPNPVQDFCVADPKATVLVNGRTCKDPKLVTVDDFFTSGLDTSSSPVPSIPGSTFSVASVNEIPGLNTLGLTLVRNEFPAGSVTPPHTHPRATEMVLLLQGQMYFGFVTVDPTNGTKSRVYAREYKAGDVFVIPPGLVHFGKNSGNETAITITAFNSQSPGFNFVPPQLFGKDSAIPVDILSKSFRVDAEVIEEIRSHF</sequence>
<dbReference type="OrthoDB" id="1921208at2759"/>
<feature type="binding site" evidence="14">
    <location>
        <position position="162"/>
    </location>
    <ligand>
        <name>Mn(2+)</name>
        <dbReference type="ChEBI" id="CHEBI:29035"/>
    </ligand>
</feature>
<evidence type="ECO:0000256" key="3">
    <source>
        <dbReference type="ARBA" id="ARBA00007456"/>
    </source>
</evidence>
<keyword evidence="19" id="KW-1185">Reference proteome</keyword>
<comment type="catalytic activity">
    <reaction evidence="10">
        <text>2 superoxide + 2 H(+) = H2O2 + O2</text>
        <dbReference type="Rhea" id="RHEA:20696"/>
        <dbReference type="ChEBI" id="CHEBI:15378"/>
        <dbReference type="ChEBI" id="CHEBI:15379"/>
        <dbReference type="ChEBI" id="CHEBI:16240"/>
        <dbReference type="ChEBI" id="CHEBI:18421"/>
        <dbReference type="EC" id="1.15.1.1"/>
    </reaction>
</comment>
<reference evidence="18" key="1">
    <citation type="submission" date="2022-07" db="EMBL/GenBank/DDBJ databases">
        <authorList>
            <person name="Macas J."/>
            <person name="Novak P."/>
            <person name="Neumann P."/>
        </authorList>
    </citation>
    <scope>NUCLEOTIDE SEQUENCE</scope>
</reference>
<feature type="binding site" evidence="13">
    <location>
        <position position="112"/>
    </location>
    <ligand>
        <name>oxalate</name>
        <dbReference type="ChEBI" id="CHEBI:30623"/>
    </ligand>
</feature>
<dbReference type="InterPro" id="IPR011051">
    <property type="entry name" value="RmlC_Cupin_sf"/>
</dbReference>
<dbReference type="SUPFAM" id="SSF51182">
    <property type="entry name" value="RmlC-like cupins"/>
    <property type="match status" value="1"/>
</dbReference>
<keyword evidence="5 16" id="KW-0964">Secreted</keyword>
<comment type="subcellular location">
    <subcellularLocation>
        <location evidence="2 16">Secreted</location>
        <location evidence="2 16">Extracellular space</location>
        <location evidence="2 16">Apoplast</location>
    </subcellularLocation>
</comment>
<dbReference type="Pfam" id="PF00190">
    <property type="entry name" value="Cupin_1"/>
    <property type="match status" value="1"/>
</dbReference>
<keyword evidence="6 13" id="KW-0479">Metal-binding</keyword>
<evidence type="ECO:0000256" key="5">
    <source>
        <dbReference type="ARBA" id="ARBA00022525"/>
    </source>
</evidence>
<organism evidence="18 19">
    <name type="scientific">Cuscuta europaea</name>
    <name type="common">European dodder</name>
    <dbReference type="NCBI Taxonomy" id="41803"/>
    <lineage>
        <taxon>Eukaryota</taxon>
        <taxon>Viridiplantae</taxon>
        <taxon>Streptophyta</taxon>
        <taxon>Embryophyta</taxon>
        <taxon>Tracheophyta</taxon>
        <taxon>Spermatophyta</taxon>
        <taxon>Magnoliopsida</taxon>
        <taxon>eudicotyledons</taxon>
        <taxon>Gunneridae</taxon>
        <taxon>Pentapetalae</taxon>
        <taxon>asterids</taxon>
        <taxon>lamiids</taxon>
        <taxon>Solanales</taxon>
        <taxon>Convolvulaceae</taxon>
        <taxon>Cuscuteae</taxon>
        <taxon>Cuscuta</taxon>
        <taxon>Cuscuta subgen. Cuscuta</taxon>
    </lineage>
</organism>
<keyword evidence="8 15" id="KW-1015">Disulfide bond</keyword>
<evidence type="ECO:0000259" key="17">
    <source>
        <dbReference type="SMART" id="SM00835"/>
    </source>
</evidence>
<comment type="function">
    <text evidence="11">May interact with bacterial adhesins thereby protecting the reproductive tissues from microbial attack. Has no oxalate oxidase activity.</text>
</comment>
<dbReference type="CDD" id="cd02241">
    <property type="entry name" value="cupin_OxOx"/>
    <property type="match status" value="1"/>
</dbReference>
<evidence type="ECO:0000256" key="14">
    <source>
        <dbReference type="PIRSR" id="PIRSR601929-2"/>
    </source>
</evidence>
<evidence type="ECO:0000313" key="18">
    <source>
        <dbReference type="EMBL" id="CAH9087296.1"/>
    </source>
</evidence>
<dbReference type="InterPro" id="IPR006045">
    <property type="entry name" value="Cupin_1"/>
</dbReference>
<dbReference type="InterPro" id="IPR014710">
    <property type="entry name" value="RmlC-like_jellyroll"/>
</dbReference>
<comment type="similarity">
    <text evidence="3 16">Belongs to the germin family.</text>
</comment>
<evidence type="ECO:0000256" key="1">
    <source>
        <dbReference type="ARBA" id="ARBA00001936"/>
    </source>
</evidence>
<dbReference type="PRINTS" id="PR00325">
    <property type="entry name" value="GERMIN"/>
</dbReference>
<dbReference type="GO" id="GO:0030145">
    <property type="term" value="F:manganese ion binding"/>
    <property type="evidence" value="ECO:0007669"/>
    <property type="project" value="UniProtKB-UniRule"/>
</dbReference>
<dbReference type="GO" id="GO:2000280">
    <property type="term" value="P:regulation of root development"/>
    <property type="evidence" value="ECO:0007669"/>
    <property type="project" value="UniProtKB-ARBA"/>
</dbReference>
<feature type="binding site" evidence="14">
    <location>
        <position position="117"/>
    </location>
    <ligand>
        <name>Mn(2+)</name>
        <dbReference type="ChEBI" id="CHEBI:29035"/>
    </ligand>
</feature>
<comment type="cofactor">
    <cofactor evidence="1">
        <name>Mn(2+)</name>
        <dbReference type="ChEBI" id="CHEBI:29035"/>
    </cofactor>
</comment>
<dbReference type="GO" id="GO:0004784">
    <property type="term" value="F:superoxide dismutase activity"/>
    <property type="evidence" value="ECO:0007669"/>
    <property type="project" value="UniProtKB-EC"/>
</dbReference>
<dbReference type="SMART" id="SM00835">
    <property type="entry name" value="Cupin_1"/>
    <property type="match status" value="1"/>
</dbReference>
<name>A0A9P1E8F5_CUSEU</name>
<evidence type="ECO:0000256" key="15">
    <source>
        <dbReference type="PIRSR" id="PIRSR601929-3"/>
    </source>
</evidence>
<evidence type="ECO:0000313" key="19">
    <source>
        <dbReference type="Proteomes" id="UP001152484"/>
    </source>
</evidence>
<evidence type="ECO:0000256" key="6">
    <source>
        <dbReference type="ARBA" id="ARBA00022723"/>
    </source>
</evidence>
<keyword evidence="4 16" id="KW-0052">Apoplast</keyword>
<dbReference type="PANTHER" id="PTHR31238">
    <property type="entry name" value="GERMIN-LIKE PROTEIN SUBFAMILY 3 MEMBER 3"/>
    <property type="match status" value="1"/>
</dbReference>